<dbReference type="EMBL" id="JADGJQ010000007">
    <property type="protein sequence ID" value="KAJ3182980.1"/>
    <property type="molecule type" value="Genomic_DNA"/>
</dbReference>
<dbReference type="AlphaFoldDB" id="A0AAD5TRG7"/>
<dbReference type="PANTHER" id="PTHR22753:SF14">
    <property type="entry name" value="MONOACYLGLYCEROL_DIACYLGLYCEROL O-ACYLTRANSFERASE"/>
    <property type="match status" value="1"/>
</dbReference>
<gene>
    <name evidence="1" type="ORF">HDU87_007402</name>
</gene>
<accession>A0AAD5TRG7</accession>
<dbReference type="GO" id="GO:0016020">
    <property type="term" value="C:membrane"/>
    <property type="evidence" value="ECO:0007669"/>
    <property type="project" value="TreeGrafter"/>
</dbReference>
<evidence type="ECO:0000313" key="1">
    <source>
        <dbReference type="EMBL" id="KAJ3182980.1"/>
    </source>
</evidence>
<sequence length="425" mass="46653">MEYSSYLLDLAWSFPQHAPAIYSVFSRTHAFVSSLSPDVRSRSASAASTAVSLASSATRKGRYVYSAVMDFPQTPPEKWRQPSRLVLSPLARIVLLWMPVVQEWEGTTTDLEEKGALYVLEEGHVYGLDAPALHAVLYLKTGKLVRFSVDPVHFRIPAWKHLLQYFGAVPGDAKTPSLLSAGYHVVHYSARGSPFAAWALETGVPVVPATALGINDMLPVRARIPIRLVHTTASRISAVVPRFLNPVPTSLTSSAIRDAEIPVVLPSSWERQYMRFSTPIRTQGPALKLLAIEEAVSGHQASRSAPLQFQDLVARRARRSIALNAAYLEELRSEDPKRYVLSPLYRVTGVVRGGGTLIRRASARGLRAAAMLVEPQAIPEKQAVAADGFVPAVTPTPPPEYFPVTITSFTIDDDVLSGEEWFDCE</sequence>
<dbReference type="PANTHER" id="PTHR22753">
    <property type="entry name" value="TRANSMEMBRANE PROTEIN 68"/>
    <property type="match status" value="1"/>
</dbReference>
<keyword evidence="2" id="KW-1185">Reference proteome</keyword>
<dbReference type="Proteomes" id="UP001212152">
    <property type="component" value="Unassembled WGS sequence"/>
</dbReference>
<organism evidence="1 2">
    <name type="scientific">Geranomyces variabilis</name>
    <dbReference type="NCBI Taxonomy" id="109894"/>
    <lineage>
        <taxon>Eukaryota</taxon>
        <taxon>Fungi</taxon>
        <taxon>Fungi incertae sedis</taxon>
        <taxon>Chytridiomycota</taxon>
        <taxon>Chytridiomycota incertae sedis</taxon>
        <taxon>Chytridiomycetes</taxon>
        <taxon>Spizellomycetales</taxon>
        <taxon>Powellomycetaceae</taxon>
        <taxon>Geranomyces</taxon>
    </lineage>
</organism>
<evidence type="ECO:0000313" key="2">
    <source>
        <dbReference type="Proteomes" id="UP001212152"/>
    </source>
</evidence>
<protein>
    <submittedName>
        <fullName evidence="1">Uncharacterized protein</fullName>
    </submittedName>
</protein>
<comment type="caution">
    <text evidence="1">The sequence shown here is derived from an EMBL/GenBank/DDBJ whole genome shotgun (WGS) entry which is preliminary data.</text>
</comment>
<name>A0AAD5TRG7_9FUNG</name>
<proteinExistence type="predicted"/>
<reference evidence="1" key="1">
    <citation type="submission" date="2020-05" db="EMBL/GenBank/DDBJ databases">
        <title>Phylogenomic resolution of chytrid fungi.</title>
        <authorList>
            <person name="Stajich J.E."/>
            <person name="Amses K."/>
            <person name="Simmons R."/>
            <person name="Seto K."/>
            <person name="Myers J."/>
            <person name="Bonds A."/>
            <person name="Quandt C.A."/>
            <person name="Barry K."/>
            <person name="Liu P."/>
            <person name="Grigoriev I."/>
            <person name="Longcore J.E."/>
            <person name="James T.Y."/>
        </authorList>
    </citation>
    <scope>NUCLEOTIDE SEQUENCE</scope>
    <source>
        <strain evidence="1">JEL0379</strain>
    </source>
</reference>